<reference evidence="2 3" key="1">
    <citation type="submission" date="2018-08" db="EMBL/GenBank/DDBJ databases">
        <title>The metabolism and importance of syntrophic acetate oxidation coupled to methane or sulfide production in haloalkaline environments.</title>
        <authorList>
            <person name="Timmers P.H.A."/>
            <person name="Vavourakis C.D."/>
            <person name="Sorokin D.Y."/>
            <person name="Sinninghe Damste J.S."/>
            <person name="Muyzer G."/>
            <person name="Stams A.J.M."/>
            <person name="Plugge C.M."/>
        </authorList>
    </citation>
    <scope>NUCLEOTIDE SEQUENCE [LARGE SCALE GENOMIC DNA]</scope>
    <source>
        <strain evidence="2">MSAO_Bac1</strain>
    </source>
</reference>
<dbReference type="Proteomes" id="UP000285138">
    <property type="component" value="Unassembled WGS sequence"/>
</dbReference>
<dbReference type="SFLD" id="SFLDG01082">
    <property type="entry name" value="B12-binding_domain_containing"/>
    <property type="match status" value="1"/>
</dbReference>
<gene>
    <name evidence="2" type="ORF">D5R97_00825</name>
</gene>
<name>A0A424YIJ8_9FIRM</name>
<protein>
    <submittedName>
        <fullName evidence="2">TIGR03960 family B12-binding radical SAM protein</fullName>
    </submittedName>
</protein>
<evidence type="ECO:0000259" key="1">
    <source>
        <dbReference type="PROSITE" id="PS51918"/>
    </source>
</evidence>
<dbReference type="PROSITE" id="PS51918">
    <property type="entry name" value="RADICAL_SAM"/>
    <property type="match status" value="1"/>
</dbReference>
<dbReference type="InterPro" id="IPR007197">
    <property type="entry name" value="rSAM"/>
</dbReference>
<dbReference type="SUPFAM" id="SSF102114">
    <property type="entry name" value="Radical SAM enzymes"/>
    <property type="match status" value="1"/>
</dbReference>
<organism evidence="2 3">
    <name type="scientific">Candidatus Syntrophonatronum acetioxidans</name>
    <dbReference type="NCBI Taxonomy" id="1795816"/>
    <lineage>
        <taxon>Bacteria</taxon>
        <taxon>Bacillati</taxon>
        <taxon>Bacillota</taxon>
        <taxon>Clostridia</taxon>
        <taxon>Eubacteriales</taxon>
        <taxon>Syntrophomonadaceae</taxon>
        <taxon>Candidatus Syntrophonatronum</taxon>
    </lineage>
</organism>
<dbReference type="Pfam" id="PF19864">
    <property type="entry name" value="Radical_SAM_N2"/>
    <property type="match status" value="1"/>
</dbReference>
<dbReference type="InterPro" id="IPR058240">
    <property type="entry name" value="rSAM_sf"/>
</dbReference>
<dbReference type="Pfam" id="PF04055">
    <property type="entry name" value="Radical_SAM"/>
    <property type="match status" value="1"/>
</dbReference>
<proteinExistence type="predicted"/>
<evidence type="ECO:0000313" key="3">
    <source>
        <dbReference type="Proteomes" id="UP000285138"/>
    </source>
</evidence>
<sequence>MKGQIKYKLSEILPLVQKPARYTDHEWNASIKDISQVNIKFALAFPEVYELGMSHLGSRIMYGRLNACKDIAAERVFAPWPDMEEKMREKEIPLFSLESCYPLNKFDLVGFSFQYELTYTNVLNMLDLAGIPLTAEERRIEDPFILAGGPGVFNPEPMAPFIDFFVIGDGEEIIVEIMEKYRQWKKEGGEKRKAFLKMIASLRGVYVPSFYQDYYDGEGRFLKILPREEGVPSIVEKAVLEDLDQAYYPVEDWIVPYLDIVHDRAALEIFRGCTRGCRFCQAGILYRPVRERNPEELKEMAQKMVENTGYEEISLASLSSSDYSRIKTLIRDLQEVLEDKGVRVTLPSLRVDSFSVKLAKIMEKQKKSGLTFAPEGGTQRLRDVINKNVKEEEYLAALEEAFREGWDQVKLYFMIGLPSEEEGDLEGIGALANQTVKKFKEIVTDKKRQGRLKITISTSTFVPKPHTPFQWEAQISLEEMKKRQRFLKEKLRGKHLIYNWHNPETSFLEGVLSRGDRRVSRAIKRAWEGGCRFDSWEEHLKFETWREAFSLAGLNPEDFANRKRGLEENLPWDHISTGVTKKYLIKEYKKSLAGRTTPDCREGRCLGCGVCEPCQRPGKEGLDVREV</sequence>
<dbReference type="Gene3D" id="3.80.30.20">
    <property type="entry name" value="tm_1862 like domain"/>
    <property type="match status" value="1"/>
</dbReference>
<dbReference type="NCBIfam" id="TIGR03960">
    <property type="entry name" value="rSAM_fuse_unch"/>
    <property type="match status" value="1"/>
</dbReference>
<comment type="caution">
    <text evidence="2">The sequence shown here is derived from an EMBL/GenBank/DDBJ whole genome shotgun (WGS) entry which is preliminary data.</text>
</comment>
<dbReference type="InterPro" id="IPR023862">
    <property type="entry name" value="CHP03960_rSAM"/>
</dbReference>
<dbReference type="PANTHER" id="PTHR42731:SF1">
    <property type="entry name" value="RADICAL SAM DOMAIN PROTEIN"/>
    <property type="match status" value="1"/>
</dbReference>
<dbReference type="Gene3D" id="3.40.50.280">
    <property type="entry name" value="Cobalamin-binding domain"/>
    <property type="match status" value="1"/>
</dbReference>
<dbReference type="AlphaFoldDB" id="A0A424YIJ8"/>
<accession>A0A424YIJ8</accession>
<dbReference type="PANTHER" id="PTHR42731">
    <property type="entry name" value="SLL1084 PROTEIN"/>
    <property type="match status" value="1"/>
</dbReference>
<dbReference type="CDD" id="cd01335">
    <property type="entry name" value="Radical_SAM"/>
    <property type="match status" value="1"/>
</dbReference>
<dbReference type="SMART" id="SM00729">
    <property type="entry name" value="Elp3"/>
    <property type="match status" value="1"/>
</dbReference>
<dbReference type="InterPro" id="IPR023404">
    <property type="entry name" value="rSAM_horseshoe"/>
</dbReference>
<dbReference type="SFLD" id="SFLDS00029">
    <property type="entry name" value="Radical_SAM"/>
    <property type="match status" value="1"/>
</dbReference>
<dbReference type="EMBL" id="QZAA01000033">
    <property type="protein sequence ID" value="RQD78188.1"/>
    <property type="molecule type" value="Genomic_DNA"/>
</dbReference>
<evidence type="ECO:0000313" key="2">
    <source>
        <dbReference type="EMBL" id="RQD78188.1"/>
    </source>
</evidence>
<dbReference type="GO" id="GO:0003824">
    <property type="term" value="F:catalytic activity"/>
    <property type="evidence" value="ECO:0007669"/>
    <property type="project" value="InterPro"/>
</dbReference>
<dbReference type="InterPro" id="IPR045784">
    <property type="entry name" value="Radical_SAM_N2"/>
</dbReference>
<dbReference type="InterPro" id="IPR006638">
    <property type="entry name" value="Elp3/MiaA/NifB-like_rSAM"/>
</dbReference>
<dbReference type="GO" id="GO:0051536">
    <property type="term" value="F:iron-sulfur cluster binding"/>
    <property type="evidence" value="ECO:0007669"/>
    <property type="project" value="InterPro"/>
</dbReference>
<feature type="domain" description="Radical SAM core" evidence="1">
    <location>
        <begin position="259"/>
        <end position="498"/>
    </location>
</feature>